<comment type="caution">
    <text evidence="3">The sequence shown here is derived from an EMBL/GenBank/DDBJ whole genome shotgun (WGS) entry which is preliminary data.</text>
</comment>
<dbReference type="PANTHER" id="PTHR15503">
    <property type="entry name" value="LDOC1 RELATED"/>
    <property type="match status" value="1"/>
</dbReference>
<dbReference type="OrthoDB" id="694725at2759"/>
<dbReference type="Pfam" id="PF08284">
    <property type="entry name" value="RVP_2"/>
    <property type="match status" value="1"/>
</dbReference>
<dbReference type="Gene3D" id="2.40.70.10">
    <property type="entry name" value="Acid Proteases"/>
    <property type="match status" value="1"/>
</dbReference>
<dbReference type="PANTHER" id="PTHR15503:SF22">
    <property type="entry name" value="TRANSPOSON TY3-I GAG POLYPROTEIN"/>
    <property type="match status" value="1"/>
</dbReference>
<dbReference type="PROSITE" id="PS00141">
    <property type="entry name" value="ASP_PROTEASE"/>
    <property type="match status" value="1"/>
</dbReference>
<dbReference type="AlphaFoldDB" id="A0A3L6SL83"/>
<name>A0A3L6SL83_PANMI</name>
<accession>A0A3L6SL83</accession>
<dbReference type="Proteomes" id="UP000275267">
    <property type="component" value="Unassembled WGS sequence"/>
</dbReference>
<feature type="region of interest" description="Disordered" evidence="1">
    <location>
        <begin position="107"/>
        <end position="131"/>
    </location>
</feature>
<reference evidence="4" key="1">
    <citation type="journal article" date="2019" name="Nat. Commun.">
        <title>The genome of broomcorn millet.</title>
        <authorList>
            <person name="Zou C."/>
            <person name="Miki D."/>
            <person name="Li D."/>
            <person name="Tang Q."/>
            <person name="Xiao L."/>
            <person name="Rajput S."/>
            <person name="Deng P."/>
            <person name="Jia W."/>
            <person name="Huang R."/>
            <person name="Zhang M."/>
            <person name="Sun Y."/>
            <person name="Hu J."/>
            <person name="Fu X."/>
            <person name="Schnable P.S."/>
            <person name="Li F."/>
            <person name="Zhang H."/>
            <person name="Feng B."/>
            <person name="Zhu X."/>
            <person name="Liu R."/>
            <person name="Schnable J.C."/>
            <person name="Zhu J.-K."/>
            <person name="Zhang H."/>
        </authorList>
    </citation>
    <scope>NUCLEOTIDE SEQUENCE [LARGE SCALE GENOMIC DNA]</scope>
</reference>
<feature type="domain" description="Retrotransposon gag" evidence="2">
    <location>
        <begin position="175"/>
        <end position="267"/>
    </location>
</feature>
<proteinExistence type="predicted"/>
<dbReference type="EMBL" id="PQIB02000004">
    <property type="protein sequence ID" value="RLN23391.1"/>
    <property type="molecule type" value="Genomic_DNA"/>
</dbReference>
<gene>
    <name evidence="3" type="ORF">C2845_PM07G03090</name>
</gene>
<evidence type="ECO:0000313" key="4">
    <source>
        <dbReference type="Proteomes" id="UP000275267"/>
    </source>
</evidence>
<dbReference type="GO" id="GO:0004190">
    <property type="term" value="F:aspartic-type endopeptidase activity"/>
    <property type="evidence" value="ECO:0007669"/>
    <property type="project" value="InterPro"/>
</dbReference>
<keyword evidence="4" id="KW-1185">Reference proteome</keyword>
<dbReference type="CDD" id="cd00303">
    <property type="entry name" value="retropepsin_like"/>
    <property type="match status" value="1"/>
</dbReference>
<evidence type="ECO:0000256" key="1">
    <source>
        <dbReference type="SAM" id="MobiDB-lite"/>
    </source>
</evidence>
<sequence length="540" mass="60423">MEEAAREFGDWKPRIEASVEDLRVEVEALRKTVNRVVLDSDHTKAAGIFTAPGSGSAAASPSAGNPVDGSKEHRVDLHHRESAYGAVYTHTHSPVKGMHSDPLPVLPRSSSHSQLHSADVHHNGRSVSLGTSRSCGRLPKMQFPLFDGENPKLWIRRSEDYFDMFQVESHMWIKVASMHFATGPGRWLQSVERRLKSASWSELCQMILDRFGKSHHELLIRQLFHIKQLTSVADYSERFSELVYQLTAYETHTDPLYYTMRFIDGLKATIRSAVLMQRPPDLDTACVLALLQEEVSDGDKRREFSKMYYSVSAKAFSKGPMPLPLPPKNDRVVHIPHTDDRRSAEAANSRSVDDKLAALHAYRRAKGLCVKCAEKWSRGHKCPEAVQLHVLQEFYDLFQIEEDSSAQGDNASVHSEQLFMALSMAASSGLAAPETMKFSGTIQGKNVLILLDSGSSHTFVSAELAATLQGVSSLAQSVRVQLADDEQLLCTSQLIHAAWTVQGCTFYSDMKILPLSSYDLIVGMDWLEQFSPMKIHWQQK</sequence>
<feature type="region of interest" description="Disordered" evidence="1">
    <location>
        <begin position="50"/>
        <end position="71"/>
    </location>
</feature>
<dbReference type="InterPro" id="IPR032567">
    <property type="entry name" value="RTL1-rel"/>
</dbReference>
<evidence type="ECO:0000259" key="2">
    <source>
        <dbReference type="Pfam" id="PF03732"/>
    </source>
</evidence>
<feature type="compositionally biased region" description="Low complexity" evidence="1">
    <location>
        <begin position="51"/>
        <end position="64"/>
    </location>
</feature>
<dbReference type="GO" id="GO:0006508">
    <property type="term" value="P:proteolysis"/>
    <property type="evidence" value="ECO:0007669"/>
    <property type="project" value="InterPro"/>
</dbReference>
<dbReference type="Pfam" id="PF03732">
    <property type="entry name" value="Retrotrans_gag"/>
    <property type="match status" value="1"/>
</dbReference>
<evidence type="ECO:0000313" key="3">
    <source>
        <dbReference type="EMBL" id="RLN23391.1"/>
    </source>
</evidence>
<organism evidence="3 4">
    <name type="scientific">Panicum miliaceum</name>
    <name type="common">Proso millet</name>
    <name type="synonym">Broomcorn millet</name>
    <dbReference type="NCBI Taxonomy" id="4540"/>
    <lineage>
        <taxon>Eukaryota</taxon>
        <taxon>Viridiplantae</taxon>
        <taxon>Streptophyta</taxon>
        <taxon>Embryophyta</taxon>
        <taxon>Tracheophyta</taxon>
        <taxon>Spermatophyta</taxon>
        <taxon>Magnoliopsida</taxon>
        <taxon>Liliopsida</taxon>
        <taxon>Poales</taxon>
        <taxon>Poaceae</taxon>
        <taxon>PACMAD clade</taxon>
        <taxon>Panicoideae</taxon>
        <taxon>Panicodae</taxon>
        <taxon>Paniceae</taxon>
        <taxon>Panicinae</taxon>
        <taxon>Panicum</taxon>
        <taxon>Panicum sect. Panicum</taxon>
    </lineage>
</organism>
<dbReference type="STRING" id="4540.A0A3L6SL83"/>
<dbReference type="InterPro" id="IPR005162">
    <property type="entry name" value="Retrotrans_gag_dom"/>
</dbReference>
<dbReference type="SUPFAM" id="SSF50630">
    <property type="entry name" value="Acid proteases"/>
    <property type="match status" value="1"/>
</dbReference>
<dbReference type="InterPro" id="IPR001969">
    <property type="entry name" value="Aspartic_peptidase_AS"/>
</dbReference>
<protein>
    <recommendedName>
        <fullName evidence="2">Retrotransposon gag domain-containing protein</fullName>
    </recommendedName>
</protein>
<dbReference type="InterPro" id="IPR021109">
    <property type="entry name" value="Peptidase_aspartic_dom_sf"/>
</dbReference>